<evidence type="ECO:0000256" key="2">
    <source>
        <dbReference type="ARBA" id="ARBA00022598"/>
    </source>
</evidence>
<gene>
    <name evidence="5" type="primary">menE</name>
    <name evidence="8" type="ORF">J5Y03_14165</name>
</gene>
<dbReference type="AlphaFoldDB" id="A0A940SHK9"/>
<dbReference type="PROSITE" id="PS00455">
    <property type="entry name" value="AMP_BINDING"/>
    <property type="match status" value="1"/>
</dbReference>
<evidence type="ECO:0000256" key="5">
    <source>
        <dbReference type="HAMAP-Rule" id="MF_00731"/>
    </source>
</evidence>
<dbReference type="FunFam" id="3.30.300.30:FF:000008">
    <property type="entry name" value="2,3-dihydroxybenzoate-AMP ligase"/>
    <property type="match status" value="1"/>
</dbReference>
<comment type="pathway">
    <text evidence="5">Quinol/quinone metabolism; menaquinone biosynthesis.</text>
</comment>
<dbReference type="Pfam" id="PF00501">
    <property type="entry name" value="AMP-binding"/>
    <property type="match status" value="1"/>
</dbReference>
<evidence type="ECO:0000256" key="3">
    <source>
        <dbReference type="ARBA" id="ARBA00022741"/>
    </source>
</evidence>
<evidence type="ECO:0000313" key="8">
    <source>
        <dbReference type="EMBL" id="MBP0726302.1"/>
    </source>
</evidence>
<organism evidence="8 9">
    <name type="scientific">Gottfriedia endophytica</name>
    <dbReference type="NCBI Taxonomy" id="2820819"/>
    <lineage>
        <taxon>Bacteria</taxon>
        <taxon>Bacillati</taxon>
        <taxon>Bacillota</taxon>
        <taxon>Bacilli</taxon>
        <taxon>Bacillales</taxon>
        <taxon>Bacillaceae</taxon>
        <taxon>Gottfriedia</taxon>
    </lineage>
</organism>
<comment type="similarity">
    <text evidence="5">Belongs to the ATP-dependent AMP-binding enzyme family. MenE subfamily.</text>
</comment>
<dbReference type="InterPro" id="IPR000873">
    <property type="entry name" value="AMP-dep_synth/lig_dom"/>
</dbReference>
<dbReference type="SUPFAM" id="SSF56801">
    <property type="entry name" value="Acetyl-CoA synthetase-like"/>
    <property type="match status" value="1"/>
</dbReference>
<accession>A0A940SHK9</accession>
<keyword evidence="4 5" id="KW-0067">ATP-binding</keyword>
<dbReference type="GO" id="GO:0008756">
    <property type="term" value="F:o-succinylbenzoate-CoA ligase activity"/>
    <property type="evidence" value="ECO:0007669"/>
    <property type="project" value="UniProtKB-UniRule"/>
</dbReference>
<dbReference type="EMBL" id="JAGIYQ010000010">
    <property type="protein sequence ID" value="MBP0726302.1"/>
    <property type="molecule type" value="Genomic_DNA"/>
</dbReference>
<evidence type="ECO:0000259" key="6">
    <source>
        <dbReference type="Pfam" id="PF00501"/>
    </source>
</evidence>
<comment type="pathway">
    <text evidence="5">Quinol/quinone metabolism; 1,4-dihydroxy-2-naphthoate biosynthesis; 1,4-dihydroxy-2-naphthoate from chorismate: step 5/7.</text>
</comment>
<dbReference type="InterPro" id="IPR045851">
    <property type="entry name" value="AMP-bd_C_sf"/>
</dbReference>
<dbReference type="GO" id="GO:0009234">
    <property type="term" value="P:menaquinone biosynthetic process"/>
    <property type="evidence" value="ECO:0007669"/>
    <property type="project" value="UniProtKB-UniRule"/>
</dbReference>
<feature type="domain" description="AMP-dependent synthetase/ligase" evidence="6">
    <location>
        <begin position="10"/>
        <end position="347"/>
    </location>
</feature>
<dbReference type="NCBIfam" id="NF002966">
    <property type="entry name" value="PRK03640.1"/>
    <property type="match status" value="1"/>
</dbReference>
<keyword evidence="2 5" id="KW-0436">Ligase</keyword>
<dbReference type="InterPro" id="IPR025110">
    <property type="entry name" value="AMP-bd_C"/>
</dbReference>
<proteinExistence type="inferred from homology"/>
<dbReference type="NCBIfam" id="TIGR01923">
    <property type="entry name" value="menE"/>
    <property type="match status" value="1"/>
</dbReference>
<name>A0A940SHK9_9BACI</name>
<dbReference type="PANTHER" id="PTHR43767:SF1">
    <property type="entry name" value="NONRIBOSOMAL PEPTIDE SYNTHASE PES1 (EUROFUNG)-RELATED"/>
    <property type="match status" value="1"/>
</dbReference>
<dbReference type="Pfam" id="PF13193">
    <property type="entry name" value="AMP-binding_C"/>
    <property type="match status" value="1"/>
</dbReference>
<dbReference type="InterPro" id="IPR042099">
    <property type="entry name" value="ANL_N_sf"/>
</dbReference>
<dbReference type="Gene3D" id="3.30.300.30">
    <property type="match status" value="1"/>
</dbReference>
<dbReference type="GO" id="GO:0005524">
    <property type="term" value="F:ATP binding"/>
    <property type="evidence" value="ECO:0007669"/>
    <property type="project" value="UniProtKB-KW"/>
</dbReference>
<dbReference type="RefSeq" id="WP_209406647.1">
    <property type="nucleotide sequence ID" value="NZ_JAGIYQ010000010.1"/>
</dbReference>
<feature type="domain" description="AMP-binding enzyme C-terminal" evidence="7">
    <location>
        <begin position="394"/>
        <end position="469"/>
    </location>
</feature>
<keyword evidence="1 5" id="KW-0474">Menaquinone biosynthesis</keyword>
<dbReference type="Gene3D" id="3.40.50.12780">
    <property type="entry name" value="N-terminal domain of ligase-like"/>
    <property type="match status" value="1"/>
</dbReference>
<dbReference type="InterPro" id="IPR010192">
    <property type="entry name" value="MenE"/>
</dbReference>
<comment type="caution">
    <text evidence="8">The sequence shown here is derived from an EMBL/GenBank/DDBJ whole genome shotgun (WGS) entry which is preliminary data.</text>
</comment>
<sequence>MKTLPNFLVERVRLTPNRVAVVKPNDEQCTFKELYDDVFQHAGRLSAIGISKGSHVAVLMSNSYEMIVTVHALHLIGAVIILMNTRLSQQEWEYQLEDSDTSYLLTNLRSDRFKNVKVYSFEELQTVTPNSFDIQKTVRSEDVATMMYTSGTTGAPKAVIQTYGNHWSSAIASMLNLGFKEDDAWLICLPMFHVGGLSTLYKSAIYGMKVVLVEKAEAQSIAKAVQTHQVTILSVVSKVLTDLVTLYTRKEYTHSLRCVLIGGGPAPLPLLKNSMEIKLPVYQTYGMTETCSQIVTLAPEYMLSKVGSAGTALYTCELKVLNQDKMASPNEIGEIVVKGPNVSKGYYKRESSSFNDGWLYTGDMGYVDEDGFLFVVDRRSDLIISGGENIYPAEIEEVLVAHKNVLEVGVTGKDDVKWGKVPVAFVVLHKNTTVSKEELQQFCKEKLASYKVPKEIYFVESLPRNAANKLLRRKLLELQPGEEK</sequence>
<protein>
    <recommendedName>
        <fullName evidence="5">2-succinylbenzoate--CoA ligase</fullName>
        <ecNumber evidence="5">6.2.1.26</ecNumber>
    </recommendedName>
    <alternativeName>
        <fullName evidence="5">o-succinylbenzoyl-CoA synthetase</fullName>
        <shortName evidence="5">OSB-CoA synthetase</shortName>
    </alternativeName>
</protein>
<comment type="function">
    <text evidence="5">Converts 2-succinylbenzoate (OSB) to 2-succinylbenzoyl-CoA (OSB-CoA).</text>
</comment>
<dbReference type="InterPro" id="IPR050237">
    <property type="entry name" value="ATP-dep_AMP-bd_enzyme"/>
</dbReference>
<dbReference type="HAMAP" id="MF_00731">
    <property type="entry name" value="MenE"/>
    <property type="match status" value="1"/>
</dbReference>
<evidence type="ECO:0000313" key="9">
    <source>
        <dbReference type="Proteomes" id="UP000682134"/>
    </source>
</evidence>
<keyword evidence="9" id="KW-1185">Reference proteome</keyword>
<evidence type="ECO:0000256" key="4">
    <source>
        <dbReference type="ARBA" id="ARBA00022840"/>
    </source>
</evidence>
<comment type="catalytic activity">
    <reaction evidence="5">
        <text>2-succinylbenzoate + ATP + CoA = 2-succinylbenzoyl-CoA + AMP + diphosphate</text>
        <dbReference type="Rhea" id="RHEA:17009"/>
        <dbReference type="ChEBI" id="CHEBI:18325"/>
        <dbReference type="ChEBI" id="CHEBI:30616"/>
        <dbReference type="ChEBI" id="CHEBI:33019"/>
        <dbReference type="ChEBI" id="CHEBI:57287"/>
        <dbReference type="ChEBI" id="CHEBI:57364"/>
        <dbReference type="ChEBI" id="CHEBI:456215"/>
        <dbReference type="EC" id="6.2.1.26"/>
    </reaction>
</comment>
<dbReference type="EC" id="6.2.1.26" evidence="5"/>
<evidence type="ECO:0000256" key="1">
    <source>
        <dbReference type="ARBA" id="ARBA00022428"/>
    </source>
</evidence>
<dbReference type="PANTHER" id="PTHR43767">
    <property type="entry name" value="LONG-CHAIN-FATTY-ACID--COA LIGASE"/>
    <property type="match status" value="1"/>
</dbReference>
<dbReference type="Proteomes" id="UP000682134">
    <property type="component" value="Unassembled WGS sequence"/>
</dbReference>
<keyword evidence="3 5" id="KW-0547">Nucleotide-binding</keyword>
<reference evidence="8" key="1">
    <citation type="submission" date="2021-04" db="EMBL/GenBank/DDBJ databases">
        <title>Genome seq and assembly of Bacillus sp.</title>
        <authorList>
            <person name="Chhetri G."/>
        </authorList>
    </citation>
    <scope>NUCLEOTIDE SEQUENCE</scope>
    <source>
        <strain evidence="8">RG28</strain>
    </source>
</reference>
<dbReference type="InterPro" id="IPR020845">
    <property type="entry name" value="AMP-binding_CS"/>
</dbReference>
<evidence type="ECO:0000259" key="7">
    <source>
        <dbReference type="Pfam" id="PF13193"/>
    </source>
</evidence>